<dbReference type="SUPFAM" id="SSF50044">
    <property type="entry name" value="SH3-domain"/>
    <property type="match status" value="1"/>
</dbReference>
<dbReference type="InterPro" id="IPR039567">
    <property type="entry name" value="Gly-zipper"/>
</dbReference>
<dbReference type="KEGG" id="mech:Q9L42_018875"/>
<dbReference type="InterPro" id="IPR036028">
    <property type="entry name" value="SH3-like_dom_sf"/>
</dbReference>
<dbReference type="EMBL" id="CP157743">
    <property type="protein sequence ID" value="XBS20387.1"/>
    <property type="molecule type" value="Genomic_DNA"/>
</dbReference>
<evidence type="ECO:0000259" key="1">
    <source>
        <dbReference type="PROSITE" id="PS51781"/>
    </source>
</evidence>
<dbReference type="PROSITE" id="PS51781">
    <property type="entry name" value="SH3B"/>
    <property type="match status" value="1"/>
</dbReference>
<sequence length="283" mass="29600">MSNKPLISVAILASFVTGCEGTMGDISKENLGATLGGVGGALLGASIAGGNKKWLGAAIGGAVGLFAGKMIGQHLDERDRQALALRTVDVLDQRSAGNSTWKSNESGASANIKTGEISYKTAPKQIKRLSSVDSVSSIKLEKKEYQTTSSLRVRSGPGTEYATITSLRSGDVITSAGRTDNGWLMLAKQGVTVGYVHAGYVKPYNPIKQAEAQGIDLDSVNVESLPKQEGFVGIDLDNVDITSSTVSAQMGCRDVEVSVTTNQGTEREKANACQNADGVWELG</sequence>
<dbReference type="Proteomes" id="UP001225378">
    <property type="component" value="Chromosome"/>
</dbReference>
<dbReference type="Pfam" id="PF13488">
    <property type="entry name" value="Gly-zipper_Omp"/>
    <property type="match status" value="1"/>
</dbReference>
<protein>
    <submittedName>
        <fullName evidence="2">SH3 domain-containing protein</fullName>
    </submittedName>
</protein>
<keyword evidence="3" id="KW-1185">Reference proteome</keyword>
<dbReference type="PROSITE" id="PS51257">
    <property type="entry name" value="PROKAR_LIPOPROTEIN"/>
    <property type="match status" value="1"/>
</dbReference>
<evidence type="ECO:0000313" key="3">
    <source>
        <dbReference type="Proteomes" id="UP001225378"/>
    </source>
</evidence>
<gene>
    <name evidence="2" type="ORF">Q9L42_018875</name>
</gene>
<dbReference type="Pfam" id="PF08239">
    <property type="entry name" value="SH3_3"/>
    <property type="match status" value="1"/>
</dbReference>
<dbReference type="AlphaFoldDB" id="A0AAU7NTV5"/>
<dbReference type="RefSeq" id="WP_349431602.1">
    <property type="nucleotide sequence ID" value="NZ_CP157743.1"/>
</dbReference>
<evidence type="ECO:0000313" key="2">
    <source>
        <dbReference type="EMBL" id="XBS20387.1"/>
    </source>
</evidence>
<accession>A0AAU7NTV5</accession>
<feature type="domain" description="SH3b" evidence="1">
    <location>
        <begin position="141"/>
        <end position="205"/>
    </location>
</feature>
<dbReference type="InterPro" id="IPR003646">
    <property type="entry name" value="SH3-like_bac-type"/>
</dbReference>
<proteinExistence type="predicted"/>
<organism evidence="2 3">
    <name type="scientific">Methylomarinum roseum</name>
    <dbReference type="NCBI Taxonomy" id="3067653"/>
    <lineage>
        <taxon>Bacteria</taxon>
        <taxon>Pseudomonadati</taxon>
        <taxon>Pseudomonadota</taxon>
        <taxon>Gammaproteobacteria</taxon>
        <taxon>Methylococcales</taxon>
        <taxon>Methylococcaceae</taxon>
        <taxon>Methylomarinum</taxon>
    </lineage>
</organism>
<reference evidence="2 3" key="1">
    <citation type="journal article" date="2024" name="Microbiology">
        <title>Methylomarinum rosea sp. nov., a novel halophilic methanotrophic bacterium from the hypersaline Lake Elton.</title>
        <authorList>
            <person name="Suleimanov R.Z."/>
            <person name="Oshkin I.Y."/>
            <person name="Danilova O.V."/>
            <person name="Suzina N.E."/>
            <person name="Dedysh S.N."/>
        </authorList>
    </citation>
    <scope>NUCLEOTIDE SEQUENCE [LARGE SCALE GENOMIC DNA]</scope>
    <source>
        <strain evidence="2 3">Ch1-1</strain>
    </source>
</reference>
<dbReference type="Gene3D" id="2.30.30.40">
    <property type="entry name" value="SH3 Domains"/>
    <property type="match status" value="1"/>
</dbReference>
<name>A0AAU7NTV5_9GAMM</name>